<dbReference type="SMART" id="SM00448">
    <property type="entry name" value="REC"/>
    <property type="match status" value="1"/>
</dbReference>
<evidence type="ECO:0000313" key="3">
    <source>
        <dbReference type="EMBL" id="AXI99884.1"/>
    </source>
</evidence>
<dbReference type="KEGG" id="cprv:CYPRO_0600"/>
<gene>
    <name evidence="3" type="ORF">CYPRO_0600</name>
</gene>
<dbReference type="Proteomes" id="UP000254808">
    <property type="component" value="Chromosome"/>
</dbReference>
<dbReference type="EMBL" id="CP027806">
    <property type="protein sequence ID" value="AXI99884.1"/>
    <property type="molecule type" value="Genomic_DNA"/>
</dbReference>
<organism evidence="3 4">
    <name type="scientific">Cyclonatronum proteinivorum</name>
    <dbReference type="NCBI Taxonomy" id="1457365"/>
    <lineage>
        <taxon>Bacteria</taxon>
        <taxon>Pseudomonadati</taxon>
        <taxon>Balneolota</taxon>
        <taxon>Balneolia</taxon>
        <taxon>Balneolales</taxon>
        <taxon>Cyclonatronaceae</taxon>
        <taxon>Cyclonatronum</taxon>
    </lineage>
</organism>
<dbReference type="InterPro" id="IPR011006">
    <property type="entry name" value="CheY-like_superfamily"/>
</dbReference>
<dbReference type="InterPro" id="IPR001789">
    <property type="entry name" value="Sig_transdc_resp-reg_receiver"/>
</dbReference>
<dbReference type="PROSITE" id="PS50110">
    <property type="entry name" value="RESPONSE_REGULATORY"/>
    <property type="match status" value="1"/>
</dbReference>
<dbReference type="Gene3D" id="3.40.50.2300">
    <property type="match status" value="1"/>
</dbReference>
<dbReference type="Pfam" id="PF00072">
    <property type="entry name" value="Response_reg"/>
    <property type="match status" value="1"/>
</dbReference>
<dbReference type="AlphaFoldDB" id="A0A345UHD3"/>
<evidence type="ECO:0000259" key="2">
    <source>
        <dbReference type="PROSITE" id="PS50110"/>
    </source>
</evidence>
<evidence type="ECO:0000256" key="1">
    <source>
        <dbReference type="PROSITE-ProRule" id="PRU00169"/>
    </source>
</evidence>
<sequence length="136" mass="16019">MEKKEVEFLLVDDDRIVLMLHEASLIRNKVTSEPKSFLNGPEALAYIREQYPKGKHFVILLDIYMPEMDGWEFIETLRDEDMIERSHIIIVTSSVDIPDRLKVEEYPEVIHMVIKALKKQDVEEIRKHPKLAPLLH</sequence>
<dbReference type="CDD" id="cd00156">
    <property type="entry name" value="REC"/>
    <property type="match status" value="1"/>
</dbReference>
<dbReference type="InterPro" id="IPR052893">
    <property type="entry name" value="TCS_response_regulator"/>
</dbReference>
<dbReference type="OrthoDB" id="673128at2"/>
<protein>
    <submittedName>
        <fullName evidence="3">Response regulator receiver domain-containing protein</fullName>
    </submittedName>
</protein>
<proteinExistence type="predicted"/>
<reference evidence="3 4" key="1">
    <citation type="submission" date="2018-03" db="EMBL/GenBank/DDBJ databases">
        <title>Phenotypic and genomic properties of Cyclonatronum proteinivorum gen. nov., sp. nov., a haloalkaliphilic bacteroidete from soda lakes possessing Na+-translocating rhodopsin.</title>
        <authorList>
            <person name="Toshchakov S.V."/>
            <person name="Korzhenkov A."/>
            <person name="Samarov N.I."/>
            <person name="Kublanov I.V."/>
            <person name="Muntyan M.S."/>
            <person name="Sorokin D.Y."/>
        </authorList>
    </citation>
    <scope>NUCLEOTIDE SEQUENCE [LARGE SCALE GENOMIC DNA]</scope>
    <source>
        <strain evidence="3 4">Omega</strain>
    </source>
</reference>
<accession>A0A345UHD3</accession>
<evidence type="ECO:0000313" key="4">
    <source>
        <dbReference type="Proteomes" id="UP000254808"/>
    </source>
</evidence>
<feature type="domain" description="Response regulatory" evidence="2">
    <location>
        <begin position="7"/>
        <end position="130"/>
    </location>
</feature>
<feature type="modified residue" description="4-aspartylphosphate" evidence="1">
    <location>
        <position position="62"/>
    </location>
</feature>
<dbReference type="PANTHER" id="PTHR44520">
    <property type="entry name" value="RESPONSE REGULATOR RCP1-RELATED"/>
    <property type="match status" value="1"/>
</dbReference>
<dbReference type="SUPFAM" id="SSF52172">
    <property type="entry name" value="CheY-like"/>
    <property type="match status" value="1"/>
</dbReference>
<dbReference type="GO" id="GO:0000160">
    <property type="term" value="P:phosphorelay signal transduction system"/>
    <property type="evidence" value="ECO:0007669"/>
    <property type="project" value="InterPro"/>
</dbReference>
<name>A0A345UHD3_9BACT</name>
<dbReference type="RefSeq" id="WP_114983214.1">
    <property type="nucleotide sequence ID" value="NZ_CP027806.1"/>
</dbReference>
<dbReference type="PANTHER" id="PTHR44520:SF2">
    <property type="entry name" value="RESPONSE REGULATOR RCP1"/>
    <property type="match status" value="1"/>
</dbReference>
<keyword evidence="1" id="KW-0597">Phosphoprotein</keyword>
<keyword evidence="4" id="KW-1185">Reference proteome</keyword>